<gene>
    <name evidence="2" type="ORF">AT728_07070</name>
</gene>
<feature type="region of interest" description="Disordered" evidence="1">
    <location>
        <begin position="1"/>
        <end position="64"/>
    </location>
</feature>
<dbReference type="AlphaFoldDB" id="A0A0W7X796"/>
<organism evidence="2 3">
    <name type="scientific">Streptomyces silvensis</name>
    <dbReference type="NCBI Taxonomy" id="1765722"/>
    <lineage>
        <taxon>Bacteria</taxon>
        <taxon>Bacillati</taxon>
        <taxon>Actinomycetota</taxon>
        <taxon>Actinomycetes</taxon>
        <taxon>Kitasatosporales</taxon>
        <taxon>Streptomycetaceae</taxon>
        <taxon>Streptomyces</taxon>
    </lineage>
</organism>
<name>A0A0W7X796_9ACTN</name>
<dbReference type="EMBL" id="LOCL01000029">
    <property type="protein sequence ID" value="KUF18796.1"/>
    <property type="molecule type" value="Genomic_DNA"/>
</dbReference>
<protein>
    <submittedName>
        <fullName evidence="2">Uncharacterized protein</fullName>
    </submittedName>
</protein>
<evidence type="ECO:0000313" key="2">
    <source>
        <dbReference type="EMBL" id="KUF18796.1"/>
    </source>
</evidence>
<evidence type="ECO:0000313" key="3">
    <source>
        <dbReference type="Proteomes" id="UP000054804"/>
    </source>
</evidence>
<evidence type="ECO:0000256" key="1">
    <source>
        <dbReference type="SAM" id="MobiDB-lite"/>
    </source>
</evidence>
<reference evidence="2 3" key="1">
    <citation type="submission" date="2015-12" db="EMBL/GenBank/DDBJ databases">
        <title>Draft genome sequence of Streptomyces silvensis ATCC 53525, a producer of novel hormone antagonists.</title>
        <authorList>
            <person name="Johnston C.W."/>
            <person name="Li Y."/>
            <person name="Magarvey N.A."/>
        </authorList>
    </citation>
    <scope>NUCLEOTIDE SEQUENCE [LARGE SCALE GENOMIC DNA]</scope>
    <source>
        <strain evidence="2 3">ATCC 53525</strain>
    </source>
</reference>
<sequence length="101" mass="10593">MREEDEGAQPVDRGGGGGRRHRRAQRGEPGVGARGIPLHPAVVRGEGERGPEPPARCARVGTGPFEHLPRLRDVAELHEGVRQRHGGGPRPLPGPAGEAAG</sequence>
<feature type="region of interest" description="Disordered" evidence="1">
    <location>
        <begin position="78"/>
        <end position="101"/>
    </location>
</feature>
<comment type="caution">
    <text evidence="2">The sequence shown here is derived from an EMBL/GenBank/DDBJ whole genome shotgun (WGS) entry which is preliminary data.</text>
</comment>
<accession>A0A0W7X796</accession>
<proteinExistence type="predicted"/>
<keyword evidence="3" id="KW-1185">Reference proteome</keyword>
<dbReference type="Proteomes" id="UP000054804">
    <property type="component" value="Unassembled WGS sequence"/>
</dbReference>